<evidence type="ECO:0000313" key="1">
    <source>
        <dbReference type="EMBL" id="OYO16769.1"/>
    </source>
</evidence>
<evidence type="ECO:0000313" key="2">
    <source>
        <dbReference type="Proteomes" id="UP000215896"/>
    </source>
</evidence>
<proteinExistence type="predicted"/>
<name>A0A255GLS4_9ACTN</name>
<dbReference type="EMBL" id="NMVO01000002">
    <property type="protein sequence ID" value="OYO16769.1"/>
    <property type="molecule type" value="Genomic_DNA"/>
</dbReference>
<evidence type="ECO:0008006" key="3">
    <source>
        <dbReference type="Google" id="ProtNLM"/>
    </source>
</evidence>
<sequence length="469" mass="51954">MSSPTRHTVRTREAQIEAGLDARERIPPASLGELAGYAGRTDPVDLLADQSADRIAELVPIRYGRMAATPFTFFRGAALPMTDDLSHTPNSGITVWLCGDAHLSNFGLYATPERELAFDLNDFDEAYPGPFEWDVKRLAASIMVAGRENGFTRKEARRAVRAMAKRYRAVIREQADKHTLAVWYSGVKATDMVEAVGAELDTSATKKTRKALQKARHRNNVQAWGKLTHEVDGIRRFTDEPPLIVPIHQLASPELIANGFQNVRQAFDRYRSTLSFAHRHLLNEFEVSDIARKVVGVGSVGMDAWIALMHGAAQDDPLILQLKQATTSVLQRYLPGPAYQHHGERVVDGQTLMQRTSDIFLGWQRTEGVDGTTRDYYVRQLRDGKGSVVVEALTPQEMAMYAEFCGTALAYAHARGGDRYEIAAYLGEDKAFDKAMVAFADAYAARNLEDYEKFTAAIADGSLPAETGV</sequence>
<gene>
    <name evidence="1" type="ORF">CGZ94_03825</name>
</gene>
<reference evidence="1 2" key="1">
    <citation type="submission" date="2017-07" db="EMBL/GenBank/DDBJ databases">
        <title>Draft whole genome sequences of clinical Proprionibacteriaceae strains.</title>
        <authorList>
            <person name="Bernier A.-M."/>
            <person name="Bernard K."/>
            <person name="Domingo M.-C."/>
        </authorList>
    </citation>
    <scope>NUCLEOTIDE SEQUENCE [LARGE SCALE GENOMIC DNA]</scope>
    <source>
        <strain evidence="1 2">NML 030167</strain>
    </source>
</reference>
<dbReference type="InterPro" id="IPR018721">
    <property type="entry name" value="DUF2252"/>
</dbReference>
<accession>A0A255GLS4</accession>
<keyword evidence="2" id="KW-1185">Reference proteome</keyword>
<dbReference type="PANTHER" id="PTHR39441:SF1">
    <property type="entry name" value="DUF2252 DOMAIN-CONTAINING PROTEIN"/>
    <property type="match status" value="1"/>
</dbReference>
<comment type="caution">
    <text evidence="1">The sequence shown here is derived from an EMBL/GenBank/DDBJ whole genome shotgun (WGS) entry which is preliminary data.</text>
</comment>
<protein>
    <recommendedName>
        <fullName evidence="3">DUF2252 domain-containing protein</fullName>
    </recommendedName>
</protein>
<dbReference type="PANTHER" id="PTHR39441">
    <property type="entry name" value="DUF2252 DOMAIN-CONTAINING PROTEIN"/>
    <property type="match status" value="1"/>
</dbReference>
<dbReference type="Proteomes" id="UP000215896">
    <property type="component" value="Unassembled WGS sequence"/>
</dbReference>
<dbReference type="Pfam" id="PF10009">
    <property type="entry name" value="DUF2252"/>
    <property type="match status" value="1"/>
</dbReference>
<dbReference type="AlphaFoldDB" id="A0A255GLS4"/>
<dbReference type="OrthoDB" id="1491115at2"/>
<dbReference type="RefSeq" id="WP_094404794.1">
    <property type="nucleotide sequence ID" value="NZ_NMVO01000002.1"/>
</dbReference>
<organism evidence="1 2">
    <name type="scientific">Enemella evansiae</name>
    <dbReference type="NCBI Taxonomy" id="2016499"/>
    <lineage>
        <taxon>Bacteria</taxon>
        <taxon>Bacillati</taxon>
        <taxon>Actinomycetota</taxon>
        <taxon>Actinomycetes</taxon>
        <taxon>Propionibacteriales</taxon>
        <taxon>Propionibacteriaceae</taxon>
        <taxon>Enemella</taxon>
    </lineage>
</organism>